<dbReference type="HOGENOM" id="CLU_1339908_0_0_1"/>
<name>B5YP32_THAPS</name>
<evidence type="ECO:0000256" key="1">
    <source>
        <dbReference type="SAM" id="MobiDB-lite"/>
    </source>
</evidence>
<protein>
    <submittedName>
        <fullName evidence="3">Uncharacterized protein</fullName>
    </submittedName>
</protein>
<organism evidence="3 4">
    <name type="scientific">Thalassiosira pseudonana</name>
    <name type="common">Marine diatom</name>
    <name type="synonym">Cyclotella nana</name>
    <dbReference type="NCBI Taxonomy" id="35128"/>
    <lineage>
        <taxon>Eukaryota</taxon>
        <taxon>Sar</taxon>
        <taxon>Stramenopiles</taxon>
        <taxon>Ochrophyta</taxon>
        <taxon>Bacillariophyta</taxon>
        <taxon>Coscinodiscophyceae</taxon>
        <taxon>Thalassiosirophycidae</taxon>
        <taxon>Thalassiosirales</taxon>
        <taxon>Thalassiosiraceae</taxon>
        <taxon>Thalassiosira</taxon>
    </lineage>
</organism>
<evidence type="ECO:0000313" key="4">
    <source>
        <dbReference type="Proteomes" id="UP000001449"/>
    </source>
</evidence>
<feature type="transmembrane region" description="Helical" evidence="2">
    <location>
        <begin position="51"/>
        <end position="69"/>
    </location>
</feature>
<dbReference type="EMBL" id="CP001160">
    <property type="protein sequence ID" value="ACI64386.1"/>
    <property type="molecule type" value="Genomic_DNA"/>
</dbReference>
<dbReference type="eggNOG" id="ENOG502QZFV">
    <property type="taxonomic scope" value="Eukaryota"/>
</dbReference>
<accession>B5YP32</accession>
<feature type="compositionally biased region" description="Basic and acidic residues" evidence="1">
    <location>
        <begin position="196"/>
        <end position="205"/>
    </location>
</feature>
<feature type="region of interest" description="Disordered" evidence="1">
    <location>
        <begin position="166"/>
        <end position="205"/>
    </location>
</feature>
<gene>
    <name evidence="3" type="ORF">THAPS_6639</name>
</gene>
<reference evidence="3 4" key="1">
    <citation type="journal article" date="2004" name="Science">
        <title>The genome of the diatom Thalassiosira pseudonana: ecology, evolution, and metabolism.</title>
        <authorList>
            <person name="Armbrust E.V."/>
            <person name="Berges J.A."/>
            <person name="Bowler C."/>
            <person name="Green B.R."/>
            <person name="Martinez D."/>
            <person name="Putnam N.H."/>
            <person name="Zhou S."/>
            <person name="Allen A.E."/>
            <person name="Apt K.E."/>
            <person name="Bechner M."/>
            <person name="Brzezinski M.A."/>
            <person name="Chaal B.K."/>
            <person name="Chiovitti A."/>
            <person name="Davis A.K."/>
            <person name="Demarest M.S."/>
            <person name="Detter J.C."/>
            <person name="Glavina T."/>
            <person name="Goodstein D."/>
            <person name="Hadi M.Z."/>
            <person name="Hellsten U."/>
            <person name="Hildebrand M."/>
            <person name="Jenkins B.D."/>
            <person name="Jurka J."/>
            <person name="Kapitonov V.V."/>
            <person name="Kroger N."/>
            <person name="Lau W.W."/>
            <person name="Lane T.W."/>
            <person name="Larimer F.W."/>
            <person name="Lippmeier J.C."/>
            <person name="Lucas S."/>
            <person name="Medina M."/>
            <person name="Montsant A."/>
            <person name="Obornik M."/>
            <person name="Parker M.S."/>
            <person name="Palenik B."/>
            <person name="Pazour G.J."/>
            <person name="Richardson P.M."/>
            <person name="Rynearson T.A."/>
            <person name="Saito M.A."/>
            <person name="Schwartz D.C."/>
            <person name="Thamatrakoln K."/>
            <person name="Valentin K."/>
            <person name="Vardi A."/>
            <person name="Wilkerson F.P."/>
            <person name="Rokhsar D.S."/>
        </authorList>
    </citation>
    <scope>NUCLEOTIDE SEQUENCE [LARGE SCALE GENOMIC DNA]</scope>
    <source>
        <strain evidence="3 4">CCMP1335</strain>
    </source>
</reference>
<feature type="compositionally biased region" description="Basic residues" evidence="1">
    <location>
        <begin position="177"/>
        <end position="188"/>
    </location>
</feature>
<dbReference type="GeneID" id="7446588"/>
<keyword evidence="2" id="KW-0472">Membrane</keyword>
<dbReference type="RefSeq" id="XP_002295669.1">
    <property type="nucleotide sequence ID" value="XM_002295633.1"/>
</dbReference>
<keyword evidence="2" id="KW-0812">Transmembrane</keyword>
<sequence length="205" mass="22576">MVATSPMTTTRTNPLLFEEASRLFRCRISSTTALSSPSSKQMKRCRYPTRLSTSSLSTTAAILLLSQLLPETNADFSGEWNGEWTAGSDDTLSSNYYDDDTSGGTYSMWRDDDQVDAMSPEKLITVTSIGIGVFMMLLCCVCYPEILAVCFRKCTGGVFERRSEAAGGEYVGGKQVKEKKKRRSKSRGSKGSSRGSKTEKEMELV</sequence>
<proteinExistence type="predicted"/>
<evidence type="ECO:0000313" key="3">
    <source>
        <dbReference type="EMBL" id="ACI64386.1"/>
    </source>
</evidence>
<dbReference type="OMA" id="CYPEILV"/>
<dbReference type="KEGG" id="tps:THAPS_6639"/>
<reference evidence="3 4" key="2">
    <citation type="journal article" date="2008" name="Nature">
        <title>The Phaeodactylum genome reveals the evolutionary history of diatom genomes.</title>
        <authorList>
            <person name="Bowler C."/>
            <person name="Allen A.E."/>
            <person name="Badger J.H."/>
            <person name="Grimwood J."/>
            <person name="Jabbari K."/>
            <person name="Kuo A."/>
            <person name="Maheswari U."/>
            <person name="Martens C."/>
            <person name="Maumus F."/>
            <person name="Otillar R.P."/>
            <person name="Rayko E."/>
            <person name="Salamov A."/>
            <person name="Vandepoele K."/>
            <person name="Beszteri B."/>
            <person name="Gruber A."/>
            <person name="Heijde M."/>
            <person name="Katinka M."/>
            <person name="Mock T."/>
            <person name="Valentin K."/>
            <person name="Verret F."/>
            <person name="Berges J.A."/>
            <person name="Brownlee C."/>
            <person name="Cadoret J.P."/>
            <person name="Chiovitti A."/>
            <person name="Choi C.J."/>
            <person name="Coesel S."/>
            <person name="De Martino A."/>
            <person name="Detter J.C."/>
            <person name="Durkin C."/>
            <person name="Falciatore A."/>
            <person name="Fournet J."/>
            <person name="Haruta M."/>
            <person name="Huysman M.J."/>
            <person name="Jenkins B.D."/>
            <person name="Jiroutova K."/>
            <person name="Jorgensen R.E."/>
            <person name="Joubert Y."/>
            <person name="Kaplan A."/>
            <person name="Kroger N."/>
            <person name="Kroth P.G."/>
            <person name="La Roche J."/>
            <person name="Lindquist E."/>
            <person name="Lommer M."/>
            <person name="Martin-Jezequel V."/>
            <person name="Lopez P.J."/>
            <person name="Lucas S."/>
            <person name="Mangogna M."/>
            <person name="McGinnis K."/>
            <person name="Medlin L.K."/>
            <person name="Montsant A."/>
            <person name="Oudot-Le Secq M.P."/>
            <person name="Napoli C."/>
            <person name="Obornik M."/>
            <person name="Parker M.S."/>
            <person name="Petit J.L."/>
            <person name="Porcel B.M."/>
            <person name="Poulsen N."/>
            <person name="Robison M."/>
            <person name="Rychlewski L."/>
            <person name="Rynearson T.A."/>
            <person name="Schmutz J."/>
            <person name="Shapiro H."/>
            <person name="Siaut M."/>
            <person name="Stanley M."/>
            <person name="Sussman M.R."/>
            <person name="Taylor A.R."/>
            <person name="Vardi A."/>
            <person name="von Dassow P."/>
            <person name="Vyverman W."/>
            <person name="Willis A."/>
            <person name="Wyrwicz L.S."/>
            <person name="Rokhsar D.S."/>
            <person name="Weissenbach J."/>
            <person name="Armbrust E.V."/>
            <person name="Green B.R."/>
            <person name="Van de Peer Y."/>
            <person name="Grigoriev I.V."/>
        </authorList>
    </citation>
    <scope>NUCLEOTIDE SEQUENCE [LARGE SCALE GENOMIC DNA]</scope>
    <source>
        <strain evidence="3 4">CCMP1335</strain>
    </source>
</reference>
<dbReference type="InParanoid" id="B5YP32"/>
<keyword evidence="4" id="KW-1185">Reference proteome</keyword>
<dbReference type="AlphaFoldDB" id="B5YP32"/>
<keyword evidence="2" id="KW-1133">Transmembrane helix</keyword>
<dbReference type="PaxDb" id="35128-Thaps6639"/>
<feature type="transmembrane region" description="Helical" evidence="2">
    <location>
        <begin position="123"/>
        <end position="143"/>
    </location>
</feature>
<dbReference type="Proteomes" id="UP000001449">
    <property type="component" value="Chromosome 7"/>
</dbReference>
<evidence type="ECO:0000256" key="2">
    <source>
        <dbReference type="SAM" id="Phobius"/>
    </source>
</evidence>